<name>A0ABV5EX42_9FLAO</name>
<protein>
    <submittedName>
        <fullName evidence="2">YtxH domain-containing protein</fullName>
    </submittedName>
</protein>
<dbReference type="InterPro" id="IPR024623">
    <property type="entry name" value="YtxH"/>
</dbReference>
<feature type="transmembrane region" description="Helical" evidence="1">
    <location>
        <begin position="6"/>
        <end position="26"/>
    </location>
</feature>
<keyword evidence="3" id="KW-1185">Reference proteome</keyword>
<dbReference type="PANTHER" id="PTHR35792">
    <property type="entry name" value="GENERAL STRESS PROTEIN"/>
    <property type="match status" value="1"/>
</dbReference>
<accession>A0ABV5EX42</accession>
<dbReference type="Pfam" id="PF12732">
    <property type="entry name" value="YtxH"/>
    <property type="match status" value="1"/>
</dbReference>
<evidence type="ECO:0000313" key="3">
    <source>
        <dbReference type="Proteomes" id="UP001589605"/>
    </source>
</evidence>
<keyword evidence="1" id="KW-0812">Transmembrane</keyword>
<reference evidence="2 3" key="1">
    <citation type="submission" date="2024-09" db="EMBL/GenBank/DDBJ databases">
        <authorList>
            <person name="Sun Q."/>
            <person name="Mori K."/>
        </authorList>
    </citation>
    <scope>NUCLEOTIDE SEQUENCE [LARGE SCALE GENOMIC DNA]</scope>
    <source>
        <strain evidence="2 3">CECT 8286</strain>
    </source>
</reference>
<dbReference type="EMBL" id="JBHMEZ010000001">
    <property type="protein sequence ID" value="MFB9051548.1"/>
    <property type="molecule type" value="Genomic_DNA"/>
</dbReference>
<gene>
    <name evidence="2" type="ORF">ACFFVB_00525</name>
</gene>
<dbReference type="PANTHER" id="PTHR35792:SF2">
    <property type="entry name" value="GENERAL STRESS PROTEIN"/>
    <property type="match status" value="1"/>
</dbReference>
<evidence type="ECO:0000256" key="1">
    <source>
        <dbReference type="SAM" id="Phobius"/>
    </source>
</evidence>
<sequence>MNNSGNTILGIIAGTALGAAMGILFAPEKGSKTRKIISKEAELRKNKIAEQATEFADTVAKKVNVKKGTLEEQIESILADSSHKSDEVIDALEKKLEVLKTKNRHFRKDVKTNGSSKTTATV</sequence>
<comment type="caution">
    <text evidence="2">The sequence shown here is derived from an EMBL/GenBank/DDBJ whole genome shotgun (WGS) entry which is preliminary data.</text>
</comment>
<dbReference type="Proteomes" id="UP001589605">
    <property type="component" value="Unassembled WGS sequence"/>
</dbReference>
<evidence type="ECO:0000313" key="2">
    <source>
        <dbReference type="EMBL" id="MFB9051548.1"/>
    </source>
</evidence>
<proteinExistence type="predicted"/>
<organism evidence="2 3">
    <name type="scientific">Formosa undariae</name>
    <dbReference type="NCBI Taxonomy" id="1325436"/>
    <lineage>
        <taxon>Bacteria</taxon>
        <taxon>Pseudomonadati</taxon>
        <taxon>Bacteroidota</taxon>
        <taxon>Flavobacteriia</taxon>
        <taxon>Flavobacteriales</taxon>
        <taxon>Flavobacteriaceae</taxon>
        <taxon>Formosa</taxon>
    </lineage>
</organism>
<keyword evidence="1" id="KW-1133">Transmembrane helix</keyword>
<keyword evidence="1" id="KW-0472">Membrane</keyword>
<dbReference type="InterPro" id="IPR052928">
    <property type="entry name" value="Desiccation-related_membrane"/>
</dbReference>
<dbReference type="RefSeq" id="WP_382380074.1">
    <property type="nucleotide sequence ID" value="NZ_JBHMEZ010000001.1"/>
</dbReference>